<comment type="caution">
    <text evidence="2">The sequence shown here is derived from an EMBL/GenBank/DDBJ whole genome shotgun (WGS) entry which is preliminary data.</text>
</comment>
<dbReference type="EMBL" id="JACJLV010000010">
    <property type="protein sequence ID" value="MBM6826377.1"/>
    <property type="molecule type" value="Genomic_DNA"/>
</dbReference>
<dbReference type="InterPro" id="IPR012437">
    <property type="entry name" value="DUF1638"/>
</dbReference>
<dbReference type="Pfam" id="PF07796">
    <property type="entry name" value="DUF1638"/>
    <property type="match status" value="1"/>
</dbReference>
<dbReference type="AlphaFoldDB" id="A0A939BC38"/>
<feature type="domain" description="DUF1638" evidence="1">
    <location>
        <begin position="31"/>
        <end position="218"/>
    </location>
</feature>
<protein>
    <submittedName>
        <fullName evidence="2">DUF1638 domain-containing protein</fullName>
    </submittedName>
</protein>
<accession>A0A939BC38</accession>
<evidence type="ECO:0000313" key="2">
    <source>
        <dbReference type="EMBL" id="MBM6826377.1"/>
    </source>
</evidence>
<name>A0A939BC38_9CLOT</name>
<gene>
    <name evidence="2" type="ORF">H6A13_04530</name>
</gene>
<organism evidence="2 3">
    <name type="scientific">Mordavella massiliensis</name>
    <dbReference type="NCBI Taxonomy" id="1871024"/>
    <lineage>
        <taxon>Bacteria</taxon>
        <taxon>Bacillati</taxon>
        <taxon>Bacillota</taxon>
        <taxon>Clostridia</taxon>
        <taxon>Eubacteriales</taxon>
        <taxon>Clostridiaceae</taxon>
        <taxon>Mordavella</taxon>
    </lineage>
</organism>
<evidence type="ECO:0000259" key="1">
    <source>
        <dbReference type="Pfam" id="PF07796"/>
    </source>
</evidence>
<reference evidence="2" key="1">
    <citation type="submission" date="2020-08" db="EMBL/GenBank/DDBJ databases">
        <authorList>
            <person name="Cejkova D."/>
            <person name="Kubasova T."/>
            <person name="Jahodarova E."/>
            <person name="Rychlik I."/>
        </authorList>
    </citation>
    <scope>NUCLEOTIDE SEQUENCE</scope>
    <source>
        <strain evidence="2">An420c</strain>
    </source>
</reference>
<dbReference type="Proteomes" id="UP000713880">
    <property type="component" value="Unassembled WGS sequence"/>
</dbReference>
<keyword evidence="3" id="KW-1185">Reference proteome</keyword>
<proteinExistence type="predicted"/>
<evidence type="ECO:0000313" key="3">
    <source>
        <dbReference type="Proteomes" id="UP000713880"/>
    </source>
</evidence>
<sequence length="253" mass="29763">MRYKLIGCKIFEREIASVTYQCKNQIDVTLLKQKLHNRPQRLQKTIQSVIDAIDEDNDLYSNTTSETPFDAILLAYGLCSGAVSGLSSKQYPLVIPRVQDCISLFMGDRVKYEEYYKNHVGTYYYTPGIVELCDAVRLDDQWEQRYYFHLKRFNGNKKKAQKVVEIEKSLTDNYRSLTYIKWDELPFPEYEKKVEKKAGDKNWTYDLVKGKNTLLKKLVDGEWDEENFLFVPPKQYVTESYDEDVITVMTEKD</sequence>
<reference evidence="2" key="2">
    <citation type="journal article" date="2021" name="Sci. Rep.">
        <title>The distribution of antibiotic resistance genes in chicken gut microbiota commensals.</title>
        <authorList>
            <person name="Juricova H."/>
            <person name="Matiasovicova J."/>
            <person name="Kubasova T."/>
            <person name="Cejkova D."/>
            <person name="Rychlik I."/>
        </authorList>
    </citation>
    <scope>NUCLEOTIDE SEQUENCE</scope>
    <source>
        <strain evidence="2">An420c</strain>
    </source>
</reference>
<dbReference type="RefSeq" id="WP_204908426.1">
    <property type="nucleotide sequence ID" value="NZ_JACJLV010000010.1"/>
</dbReference>